<evidence type="ECO:0000313" key="5">
    <source>
        <dbReference type="Proteomes" id="UP000738349"/>
    </source>
</evidence>
<dbReference type="GO" id="GO:0031380">
    <property type="term" value="C:nuclear RNA-directed RNA polymerase complex"/>
    <property type="evidence" value="ECO:0007669"/>
    <property type="project" value="TreeGrafter"/>
</dbReference>
<feature type="compositionally biased region" description="Acidic residues" evidence="2">
    <location>
        <begin position="1266"/>
        <end position="1278"/>
    </location>
</feature>
<dbReference type="PANTHER" id="PTHR23079:SF55">
    <property type="entry name" value="RNA-DIRECTED RNA POLYMERASE"/>
    <property type="match status" value="1"/>
</dbReference>
<dbReference type="GO" id="GO:0003723">
    <property type="term" value="F:RNA binding"/>
    <property type="evidence" value="ECO:0007669"/>
    <property type="project" value="UniProtKB-KW"/>
</dbReference>
<dbReference type="EMBL" id="JAGMUV010000001">
    <property type="protein sequence ID" value="KAH7176576.1"/>
    <property type="molecule type" value="Genomic_DNA"/>
</dbReference>
<keyword evidence="1" id="KW-0548">Nucleotidyltransferase</keyword>
<comment type="caution">
    <text evidence="4">The sequence shown here is derived from an EMBL/GenBank/DDBJ whole genome shotgun (WGS) entry which is preliminary data.</text>
</comment>
<feature type="region of interest" description="Disordered" evidence="2">
    <location>
        <begin position="1230"/>
        <end position="1279"/>
    </location>
</feature>
<dbReference type="InterPro" id="IPR007855">
    <property type="entry name" value="RDRP"/>
</dbReference>
<comment type="catalytic activity">
    <reaction evidence="1">
        <text>RNA(n) + a ribonucleoside 5'-triphosphate = RNA(n+1) + diphosphate</text>
        <dbReference type="Rhea" id="RHEA:21248"/>
        <dbReference type="Rhea" id="RHEA-COMP:14527"/>
        <dbReference type="Rhea" id="RHEA-COMP:17342"/>
        <dbReference type="ChEBI" id="CHEBI:33019"/>
        <dbReference type="ChEBI" id="CHEBI:61557"/>
        <dbReference type="ChEBI" id="CHEBI:140395"/>
        <dbReference type="EC" id="2.7.7.48"/>
    </reaction>
</comment>
<keyword evidence="1" id="KW-0808">Transferase</keyword>
<keyword evidence="1" id="KW-0696">RNA-directed RNA polymerase</keyword>
<evidence type="ECO:0000313" key="4">
    <source>
        <dbReference type="EMBL" id="KAH7176576.1"/>
    </source>
</evidence>
<dbReference type="EC" id="2.7.7.48" evidence="1"/>
<feature type="region of interest" description="Disordered" evidence="2">
    <location>
        <begin position="1165"/>
        <end position="1193"/>
    </location>
</feature>
<evidence type="ECO:0000259" key="3">
    <source>
        <dbReference type="Pfam" id="PF05183"/>
    </source>
</evidence>
<evidence type="ECO:0000256" key="2">
    <source>
        <dbReference type="SAM" id="MobiDB-lite"/>
    </source>
</evidence>
<keyword evidence="5" id="KW-1185">Reference proteome</keyword>
<feature type="domain" description="RDRP core" evidence="3">
    <location>
        <begin position="422"/>
        <end position="991"/>
    </location>
</feature>
<reference evidence="4" key="1">
    <citation type="journal article" date="2021" name="Nat. Commun.">
        <title>Genetic determinants of endophytism in the Arabidopsis root mycobiome.</title>
        <authorList>
            <person name="Mesny F."/>
            <person name="Miyauchi S."/>
            <person name="Thiergart T."/>
            <person name="Pickel B."/>
            <person name="Atanasova L."/>
            <person name="Karlsson M."/>
            <person name="Huettel B."/>
            <person name="Barry K.W."/>
            <person name="Haridas S."/>
            <person name="Chen C."/>
            <person name="Bauer D."/>
            <person name="Andreopoulos W."/>
            <person name="Pangilinan J."/>
            <person name="LaButti K."/>
            <person name="Riley R."/>
            <person name="Lipzen A."/>
            <person name="Clum A."/>
            <person name="Drula E."/>
            <person name="Henrissat B."/>
            <person name="Kohler A."/>
            <person name="Grigoriev I.V."/>
            <person name="Martin F.M."/>
            <person name="Hacquard S."/>
        </authorList>
    </citation>
    <scope>NUCLEOTIDE SEQUENCE</scope>
    <source>
        <strain evidence="4">MPI-CAGE-AT-0147</strain>
    </source>
</reference>
<comment type="similarity">
    <text evidence="1">Belongs to the RdRP family.</text>
</comment>
<sequence length="1300" mass="147405">MWPELTVGLEKLPANTTTTDLWDWFSHEGDIVFMEIFANGNARIKFEPPPKHAFWEGGSYCVAHPDVCRYPKGWTIAVAPWKSVPLCWMQSPICPDRQYPVKMTLQPLAIQFGTRTGPDTMKIMKSISAPAADDNLKVELNLKIKILTAFFRMEVEKRNGSRVHRQYKFIVQFTRMKHVHKTVSEDGNISLVLPLKFAPRYYWKEEDQRSTIDDETKAWGESDSWYRATDILKHTGWPMKYPVALHTEYDDPSFIDIGRWTTVRLVFDGKSEQAAALNHQLTSALEDFNIVSQASDNFKATPGQTPELWGHLEHPRVVEEGNALYLLELSTNAVAQLSFEVRYQLEACISRGVLNEHSISVVFLNKLAGLNPTRARLLLEYLADRDEFVEDPTHVFDNPEANAYFPSIRVPHYCALMRKVVVTPTTIRLSTPTVETSNRVLRRYNNIQDRFLRVQFVDEYEHGRITNPRDQNDEIWKRLLRTLYQGIKIGDRVYEFLAFGSSQLRQCGVYFFCPTGHISCDDIRKWMGQFDHIKIIAKYSARLGQCLSTTREVRGISVPSIRPIPDIERNGYCFTDGVGKISPFIAQMIIEDVGLDVFDQPSAFQFRMGGCKGVLTVWPDAKGTEVHVRESQQKFKAEFNGLEIIRCAKFATATLNRQTITILESLGVPKKAFRNLLNQQLREYELATWDNKTAIDLLKKFVDENQTTLSIAEMLEAGFKTDETQEPFVVNVLKLWRSWSLKLLKEKARIHVENSAFVLGCVDETCTLRGHSRATEGPGAKDINKLPQIFLQITNSKDYNRIRIIKGVCLIGRNPSLHPGDIRVVEAVDEPKLHHLKDVVVFPATGDRPVPNMLSGGDLDGDDFFVMWEPQLMPRIWNYPPMDYTGSNPQKLDRDVNVDDLRNFFVKYMKNDVLPMIAHAHLANADRAWTGPMSPQCLELAHLHSKAVDYPKTGEPATLRRDLQPRHWPHFMDRKNSYHSGKALGVIYDNIVNKSIQFSPIWDSPFDQRIIEHKTYAPDSDMLNAARQIKSQYDICVRRILSQHGLDTEFELYTGFAMSKAGIGSDYKRQEELGREYDMLKHKFRDMCYEAAGGKHTGLIDRFVVAMYTVTEEETKTALSERHQGSANGTRGEGQSELESKAMPLISFPWIFHWVLIRLAGRDSSSGQDAAGRKRPQPSQPLGVKQAHGANVNLESGEVGTVRTDLGVKDHVNLPDGTVIQRGQPLTLFDSPKATSSESLALDKSKGDTAVRHGGEQALDSHDIDGSGEVEAEVEETGDNVAQAESAMDRLVRLIDGGEK</sequence>
<gene>
    <name evidence="4" type="ORF">EDB81DRAFT_632018</name>
</gene>
<evidence type="ECO:0000256" key="1">
    <source>
        <dbReference type="RuleBase" id="RU363098"/>
    </source>
</evidence>
<name>A0A9P9JJE0_9HYPO</name>
<dbReference type="PANTHER" id="PTHR23079">
    <property type="entry name" value="RNA-DEPENDENT RNA POLYMERASE"/>
    <property type="match status" value="1"/>
</dbReference>
<protein>
    <recommendedName>
        <fullName evidence="1">RNA-dependent RNA polymerase</fullName>
        <ecNumber evidence="1">2.7.7.48</ecNumber>
    </recommendedName>
</protein>
<dbReference type="InterPro" id="IPR057596">
    <property type="entry name" value="RDRP_core"/>
</dbReference>
<organism evidence="4 5">
    <name type="scientific">Dactylonectria macrodidyma</name>
    <dbReference type="NCBI Taxonomy" id="307937"/>
    <lineage>
        <taxon>Eukaryota</taxon>
        <taxon>Fungi</taxon>
        <taxon>Dikarya</taxon>
        <taxon>Ascomycota</taxon>
        <taxon>Pezizomycotina</taxon>
        <taxon>Sordariomycetes</taxon>
        <taxon>Hypocreomycetidae</taxon>
        <taxon>Hypocreales</taxon>
        <taxon>Nectriaceae</taxon>
        <taxon>Dactylonectria</taxon>
    </lineage>
</organism>
<dbReference type="GO" id="GO:0030422">
    <property type="term" value="P:siRNA processing"/>
    <property type="evidence" value="ECO:0007669"/>
    <property type="project" value="TreeGrafter"/>
</dbReference>
<dbReference type="OrthoDB" id="6513042at2759"/>
<proteinExistence type="inferred from homology"/>
<feature type="region of interest" description="Disordered" evidence="2">
    <location>
        <begin position="1116"/>
        <end position="1137"/>
    </location>
</feature>
<dbReference type="Pfam" id="PF05183">
    <property type="entry name" value="RdRP"/>
    <property type="match status" value="1"/>
</dbReference>
<dbReference type="GO" id="GO:0003968">
    <property type="term" value="F:RNA-directed RNA polymerase activity"/>
    <property type="evidence" value="ECO:0007669"/>
    <property type="project" value="UniProtKB-KW"/>
</dbReference>
<dbReference type="Proteomes" id="UP000738349">
    <property type="component" value="Unassembled WGS sequence"/>
</dbReference>
<feature type="compositionally biased region" description="Basic and acidic residues" evidence="2">
    <location>
        <begin position="1241"/>
        <end position="1265"/>
    </location>
</feature>
<keyword evidence="1" id="KW-0694">RNA-binding</keyword>
<accession>A0A9P9JJE0</accession>